<feature type="compositionally biased region" description="Basic residues" evidence="1">
    <location>
        <begin position="11"/>
        <end position="20"/>
    </location>
</feature>
<evidence type="ECO:0000313" key="2">
    <source>
        <dbReference type="Proteomes" id="UP000515121"/>
    </source>
</evidence>
<feature type="region of interest" description="Disordered" evidence="1">
    <location>
        <begin position="1"/>
        <end position="40"/>
    </location>
</feature>
<dbReference type="Gene3D" id="3.60.10.10">
    <property type="entry name" value="Endonuclease/exonuclease/phosphatase"/>
    <property type="match status" value="1"/>
</dbReference>
<dbReference type="PANTHER" id="PTHR33710">
    <property type="entry name" value="BNAC02G09200D PROTEIN"/>
    <property type="match status" value="1"/>
</dbReference>
<protein>
    <submittedName>
        <fullName evidence="3">Uncharacterized protein LOC111306504</fullName>
    </submittedName>
</protein>
<sequence length="232" mass="27124">MERKTDQKNEGKHKRKKLARHNPNGQTERKCETGKRKMENGQEAGSILEDCGLEDIGFTGAWFTWEKGRTVSNTIKEQLDRGVATETWRDQFPLVEVKHLLSHISDHYPIVAIMDGRKSTQQRIKRKKFRFGAMWVQEPECKKLVEDVWSDGTMAVLTEKVTYVEASLSMWHARKFKGMRCRINELKGKFHELRTQSINDSLLEAERCMKEELNELMENRNYFGCKDQELIG</sequence>
<accession>A0A6P6A532</accession>
<dbReference type="SUPFAM" id="SSF56219">
    <property type="entry name" value="DNase I-like"/>
    <property type="match status" value="1"/>
</dbReference>
<feature type="compositionally biased region" description="Basic and acidic residues" evidence="1">
    <location>
        <begin position="27"/>
        <end position="40"/>
    </location>
</feature>
<dbReference type="GeneID" id="111306504"/>
<dbReference type="AlphaFoldDB" id="A0A6P6A532"/>
<proteinExistence type="predicted"/>
<dbReference type="OrthoDB" id="1935929at2759"/>
<dbReference type="Proteomes" id="UP000515121">
    <property type="component" value="Unplaced"/>
</dbReference>
<organism evidence="2 3">
    <name type="scientific">Durio zibethinus</name>
    <name type="common">Durian</name>
    <dbReference type="NCBI Taxonomy" id="66656"/>
    <lineage>
        <taxon>Eukaryota</taxon>
        <taxon>Viridiplantae</taxon>
        <taxon>Streptophyta</taxon>
        <taxon>Embryophyta</taxon>
        <taxon>Tracheophyta</taxon>
        <taxon>Spermatophyta</taxon>
        <taxon>Magnoliopsida</taxon>
        <taxon>eudicotyledons</taxon>
        <taxon>Gunneridae</taxon>
        <taxon>Pentapetalae</taxon>
        <taxon>rosids</taxon>
        <taxon>malvids</taxon>
        <taxon>Malvales</taxon>
        <taxon>Malvaceae</taxon>
        <taxon>Helicteroideae</taxon>
        <taxon>Durio</taxon>
    </lineage>
</organism>
<name>A0A6P6A532_DURZI</name>
<dbReference type="InterPro" id="IPR036691">
    <property type="entry name" value="Endo/exonu/phosph_ase_sf"/>
</dbReference>
<feature type="compositionally biased region" description="Basic and acidic residues" evidence="1">
    <location>
        <begin position="1"/>
        <end position="10"/>
    </location>
</feature>
<evidence type="ECO:0000313" key="3">
    <source>
        <dbReference type="RefSeq" id="XP_022760079.1"/>
    </source>
</evidence>
<dbReference type="RefSeq" id="XP_022760079.1">
    <property type="nucleotide sequence ID" value="XM_022904344.1"/>
</dbReference>
<keyword evidence="2" id="KW-1185">Reference proteome</keyword>
<reference evidence="3" key="1">
    <citation type="submission" date="2025-08" db="UniProtKB">
        <authorList>
            <consortium name="RefSeq"/>
        </authorList>
    </citation>
    <scope>IDENTIFICATION</scope>
    <source>
        <tissue evidence="3">Fruit stalk</tissue>
    </source>
</reference>
<gene>
    <name evidence="3" type="primary">LOC111306504</name>
</gene>
<dbReference type="KEGG" id="dzi:111306504"/>
<evidence type="ECO:0000256" key="1">
    <source>
        <dbReference type="SAM" id="MobiDB-lite"/>
    </source>
</evidence>
<dbReference type="PANTHER" id="PTHR33710:SF73">
    <property type="entry name" value="ZINC KNUCKLE CX2CX4HX4C DOMAIN-CONTAINING PROTEIN"/>
    <property type="match status" value="1"/>
</dbReference>